<protein>
    <recommendedName>
        <fullName evidence="1">PKD domain-containing protein</fullName>
    </recommendedName>
</protein>
<accession>A0A383C519</accession>
<dbReference type="SUPFAM" id="SSF49299">
    <property type="entry name" value="PKD domain"/>
    <property type="match status" value="2"/>
</dbReference>
<organism evidence="2">
    <name type="scientific">marine metagenome</name>
    <dbReference type="NCBI Taxonomy" id="408172"/>
    <lineage>
        <taxon>unclassified sequences</taxon>
        <taxon>metagenomes</taxon>
        <taxon>ecological metagenomes</taxon>
    </lineage>
</organism>
<feature type="domain" description="PKD" evidence="1">
    <location>
        <begin position="36"/>
        <end position="88"/>
    </location>
</feature>
<dbReference type="Pfam" id="PF13585">
    <property type="entry name" value="CHU_C"/>
    <property type="match status" value="1"/>
</dbReference>
<dbReference type="PROSITE" id="PS50093">
    <property type="entry name" value="PKD"/>
    <property type="match status" value="2"/>
</dbReference>
<feature type="non-terminal residue" evidence="2">
    <location>
        <position position="1"/>
    </location>
</feature>
<dbReference type="InterPro" id="IPR022409">
    <property type="entry name" value="PKD/Chitinase_dom"/>
</dbReference>
<dbReference type="InterPro" id="IPR035986">
    <property type="entry name" value="PKD_dom_sf"/>
</dbReference>
<dbReference type="SMART" id="SM00089">
    <property type="entry name" value="PKD"/>
    <property type="match status" value="2"/>
</dbReference>
<dbReference type="Pfam" id="PF18911">
    <property type="entry name" value="PKD_4"/>
    <property type="match status" value="2"/>
</dbReference>
<sequence length="242" mass="27705">SILVKVHPHPKIDFTFSGNCIENATQFIDHSTIVADSLVNYLWNFGDGQLGNGSSIFHHYQTTGFYNVDLSVTSSFGCTDSITKTIQILPKPIAEFSYNPLHATIINPVISFTNENAFLTPIIWDFNDSNFSVLDNPTHEFRYPGKFDVMLVVIDSNNCIDSIEHPINIFYEFLLYTPNSFTPNNDGDNDIFMPKGYRMDKYEAYQFIIYNKWGEIVFETKRIGEPWYGNNVQSGVYTWAII</sequence>
<dbReference type="InterPro" id="IPR000601">
    <property type="entry name" value="PKD_dom"/>
</dbReference>
<proteinExistence type="predicted"/>
<dbReference type="AlphaFoldDB" id="A0A383C519"/>
<feature type="non-terminal residue" evidence="2">
    <location>
        <position position="242"/>
    </location>
</feature>
<reference evidence="2" key="1">
    <citation type="submission" date="2018-05" db="EMBL/GenBank/DDBJ databases">
        <authorList>
            <person name="Lanie J.A."/>
            <person name="Ng W.-L."/>
            <person name="Kazmierczak K.M."/>
            <person name="Andrzejewski T.M."/>
            <person name="Davidsen T.M."/>
            <person name="Wayne K.J."/>
            <person name="Tettelin H."/>
            <person name="Glass J.I."/>
            <person name="Rusch D."/>
            <person name="Podicherti R."/>
            <person name="Tsui H.-C.T."/>
            <person name="Winkler M.E."/>
        </authorList>
    </citation>
    <scope>NUCLEOTIDE SEQUENCE</scope>
</reference>
<dbReference type="InterPro" id="IPR013783">
    <property type="entry name" value="Ig-like_fold"/>
</dbReference>
<dbReference type="CDD" id="cd00146">
    <property type="entry name" value="PKD"/>
    <property type="match status" value="2"/>
</dbReference>
<name>A0A383C519_9ZZZZ</name>
<evidence type="ECO:0000259" key="1">
    <source>
        <dbReference type="PROSITE" id="PS50093"/>
    </source>
</evidence>
<evidence type="ECO:0000313" key="2">
    <source>
        <dbReference type="EMBL" id="SVE26708.1"/>
    </source>
</evidence>
<feature type="domain" description="PKD" evidence="1">
    <location>
        <begin position="124"/>
        <end position="156"/>
    </location>
</feature>
<dbReference type="EMBL" id="UINC01205504">
    <property type="protein sequence ID" value="SVE26708.1"/>
    <property type="molecule type" value="Genomic_DNA"/>
</dbReference>
<dbReference type="Gene3D" id="2.60.40.10">
    <property type="entry name" value="Immunoglobulins"/>
    <property type="match status" value="2"/>
</dbReference>
<gene>
    <name evidence="2" type="ORF">METZ01_LOCUS479562</name>
</gene>